<dbReference type="GO" id="GO:0016020">
    <property type="term" value="C:membrane"/>
    <property type="evidence" value="ECO:0007669"/>
    <property type="project" value="TreeGrafter"/>
</dbReference>
<dbReference type="EMBL" id="JAHLJV010000073">
    <property type="protein sequence ID" value="KAK1574621.1"/>
    <property type="molecule type" value="Genomic_DNA"/>
</dbReference>
<dbReference type="PANTHER" id="PTHR24185">
    <property type="entry name" value="CALCIUM-INDEPENDENT PHOSPHOLIPASE A2-GAMMA"/>
    <property type="match status" value="1"/>
</dbReference>
<feature type="domain" description="PNPLA" evidence="9">
    <location>
        <begin position="744"/>
        <end position="871"/>
    </location>
</feature>
<dbReference type="CDD" id="cd19757">
    <property type="entry name" value="Bbox1"/>
    <property type="match status" value="1"/>
</dbReference>
<evidence type="ECO:0000313" key="10">
    <source>
        <dbReference type="EMBL" id="KAK1574621.1"/>
    </source>
</evidence>
<keyword evidence="5" id="KW-0442">Lipid degradation</keyword>
<dbReference type="InterPro" id="IPR017907">
    <property type="entry name" value="Znf_RING_CS"/>
</dbReference>
<evidence type="ECO:0000256" key="6">
    <source>
        <dbReference type="ARBA" id="ARBA00023098"/>
    </source>
</evidence>
<proteinExistence type="predicted"/>
<keyword evidence="6" id="KW-0443">Lipid metabolism</keyword>
<comment type="caution">
    <text evidence="10">The sequence shown here is derived from an EMBL/GenBank/DDBJ whole genome shotgun (WGS) entry which is preliminary data.</text>
</comment>
<dbReference type="GO" id="GO:0046486">
    <property type="term" value="P:glycerolipid metabolic process"/>
    <property type="evidence" value="ECO:0007669"/>
    <property type="project" value="UniProtKB-ARBA"/>
</dbReference>
<evidence type="ECO:0000256" key="1">
    <source>
        <dbReference type="ARBA" id="ARBA00022723"/>
    </source>
</evidence>
<evidence type="ECO:0000313" key="11">
    <source>
        <dbReference type="Proteomes" id="UP001230504"/>
    </source>
</evidence>
<dbReference type="InterPro" id="IPR016035">
    <property type="entry name" value="Acyl_Trfase/lysoPLipase"/>
</dbReference>
<keyword evidence="1" id="KW-0479">Metal-binding</keyword>
<dbReference type="GO" id="GO:0016042">
    <property type="term" value="P:lipid catabolic process"/>
    <property type="evidence" value="ECO:0007669"/>
    <property type="project" value="UniProtKB-KW"/>
</dbReference>
<dbReference type="GO" id="GO:0008270">
    <property type="term" value="F:zinc ion binding"/>
    <property type="evidence" value="ECO:0007669"/>
    <property type="project" value="UniProtKB-KW"/>
</dbReference>
<comment type="caution">
    <text evidence="7">Lacks conserved residue(s) required for the propagation of feature annotation.</text>
</comment>
<name>A0AAD8PQW1_9PEZI</name>
<evidence type="ECO:0000256" key="7">
    <source>
        <dbReference type="PROSITE-ProRule" id="PRU01161"/>
    </source>
</evidence>
<evidence type="ECO:0000256" key="4">
    <source>
        <dbReference type="ARBA" id="ARBA00022833"/>
    </source>
</evidence>
<keyword evidence="11" id="KW-1185">Reference proteome</keyword>
<dbReference type="GO" id="GO:0047499">
    <property type="term" value="F:calcium-independent phospholipase A2 activity"/>
    <property type="evidence" value="ECO:0007669"/>
    <property type="project" value="TreeGrafter"/>
</dbReference>
<keyword evidence="3" id="KW-0378">Hydrolase</keyword>
<dbReference type="InterPro" id="IPR002641">
    <property type="entry name" value="PNPLA_dom"/>
</dbReference>
<dbReference type="PROSITE" id="PS51635">
    <property type="entry name" value="PNPLA"/>
    <property type="match status" value="1"/>
</dbReference>
<dbReference type="GeneID" id="85437013"/>
<gene>
    <name evidence="10" type="ORF">LY79DRAFT_364130</name>
</gene>
<dbReference type="Gene3D" id="3.40.1090.10">
    <property type="entry name" value="Cytosolic phospholipase A2 catalytic domain"/>
    <property type="match status" value="1"/>
</dbReference>
<dbReference type="RefSeq" id="XP_060410119.1">
    <property type="nucleotide sequence ID" value="XM_060552773.1"/>
</dbReference>
<evidence type="ECO:0000256" key="5">
    <source>
        <dbReference type="ARBA" id="ARBA00022963"/>
    </source>
</evidence>
<evidence type="ECO:0000256" key="2">
    <source>
        <dbReference type="ARBA" id="ARBA00022771"/>
    </source>
</evidence>
<dbReference type="Gene3D" id="3.40.50.300">
    <property type="entry name" value="P-loop containing nucleotide triphosphate hydrolases"/>
    <property type="match status" value="1"/>
</dbReference>
<reference evidence="10" key="1">
    <citation type="submission" date="2021-06" db="EMBL/GenBank/DDBJ databases">
        <title>Comparative genomics, transcriptomics and evolutionary studies reveal genomic signatures of adaptation to plant cell wall in hemibiotrophic fungi.</title>
        <authorList>
            <consortium name="DOE Joint Genome Institute"/>
            <person name="Baroncelli R."/>
            <person name="Diaz J.F."/>
            <person name="Benocci T."/>
            <person name="Peng M."/>
            <person name="Battaglia E."/>
            <person name="Haridas S."/>
            <person name="Andreopoulos W."/>
            <person name="Labutti K."/>
            <person name="Pangilinan J."/>
            <person name="Floch G.L."/>
            <person name="Makela M.R."/>
            <person name="Henrissat B."/>
            <person name="Grigoriev I.V."/>
            <person name="Crouch J.A."/>
            <person name="De Vries R.P."/>
            <person name="Sukno S.A."/>
            <person name="Thon M.R."/>
        </authorList>
    </citation>
    <scope>NUCLEOTIDE SEQUENCE</scope>
    <source>
        <strain evidence="10">CBS 125086</strain>
    </source>
</reference>
<dbReference type="SUPFAM" id="SSF52540">
    <property type="entry name" value="P-loop containing nucleoside triphosphate hydrolases"/>
    <property type="match status" value="1"/>
</dbReference>
<keyword evidence="2" id="KW-0863">Zinc-finger</keyword>
<evidence type="ECO:0000256" key="8">
    <source>
        <dbReference type="SAM" id="MobiDB-lite"/>
    </source>
</evidence>
<dbReference type="GO" id="GO:0019369">
    <property type="term" value="P:arachidonate metabolic process"/>
    <property type="evidence" value="ECO:0007669"/>
    <property type="project" value="TreeGrafter"/>
</dbReference>
<feature type="compositionally biased region" description="Polar residues" evidence="8">
    <location>
        <begin position="1"/>
        <end position="11"/>
    </location>
</feature>
<dbReference type="SUPFAM" id="SSF52151">
    <property type="entry name" value="FabD/lysophospholipase-like"/>
    <property type="match status" value="1"/>
</dbReference>
<dbReference type="InterPro" id="IPR027417">
    <property type="entry name" value="P-loop_NTPase"/>
</dbReference>
<dbReference type="PANTHER" id="PTHR24185:SF1">
    <property type="entry name" value="CALCIUM-INDEPENDENT PHOSPHOLIPASE A2-GAMMA"/>
    <property type="match status" value="1"/>
</dbReference>
<accession>A0AAD8PQW1</accession>
<evidence type="ECO:0000256" key="3">
    <source>
        <dbReference type="ARBA" id="ARBA00022801"/>
    </source>
</evidence>
<dbReference type="PROSITE" id="PS00518">
    <property type="entry name" value="ZF_RING_1"/>
    <property type="match status" value="1"/>
</dbReference>
<sequence length="871" mass="97862">MDSQEAWSTEPSPERHVPPVFPQTTEADEKCRDCEESPVAFRCSRCPYPLCQDCWPRKRSHNEPDKGHIQLHLNGFPVEGPPRTFRHLEQAFESNQSEEYRDQQHRANYDTVWFAIIKAGQEPLSFESYPRFQNLISKHRQSHPAVKDVYPSLVSFVGNSGVGKSTLIQAIVRQLWVSTAEGNNDTSDQVPAPVIGDDSAIPTSSDVRLYGDPIGSRDAPQNPIFFADCEGFGGANRSAAANVFARDMEANHQPGASTASWTSPFMRDTWNSIRRNLKWSVDVKGRRDTALEHLFPRLLCNVSDVLVYVISETEKRQLGGVLQRLADWSQKSATAAINRTSLPSLIVVLNRSDLTTPDWTPDKTTNQLFDEHRETIDSVVGHSFSSVKFIRIPHRRGLARLASQTELLSEMIKDAAATAREAKQASNTLLEAEHQSDFCRMAFEHFSQHRDRPFDYIETVFSLNPLPTILAESLSSMLFAATNSLKAEERPLNSEALAKILLELVTPVICAAIAIDIHRTYKNVPVTFSKVVQGETSNPAETDMEAREVSYERQIVDAVNKFLDRVCDCKYYSKDGKSCVTKAAAHGQNGLHQDTKGNVIGCGIYDANDFHLQFSSSWYRGFLEGIDDHDEKRKTLLSEGKADMVLPMLREIHNNSILRMHETVNDMNYPDLLGCFWCLKHVPTERLSCGHWICEPCLLEISERDSCDNRLYIVRHCHRHSRIRELDPALEYLRLPSTLGRRLLSLDEGGVRSIVQLAILNEIQQELGRELPLQHCFDLVGGTGSGGIVALGLVSANWCVSEAEEKIRELMANTFSEKNDPSFFSLKNQPTCRSESLAKNIRTAFGSIGNLQLASIVSIAPVLQSYHAQFY</sequence>
<keyword evidence="4" id="KW-0862">Zinc</keyword>
<dbReference type="AlphaFoldDB" id="A0AAD8PQW1"/>
<feature type="region of interest" description="Disordered" evidence="8">
    <location>
        <begin position="1"/>
        <end position="26"/>
    </location>
</feature>
<dbReference type="Pfam" id="PF01734">
    <property type="entry name" value="Patatin"/>
    <property type="match status" value="1"/>
</dbReference>
<evidence type="ECO:0000259" key="9">
    <source>
        <dbReference type="PROSITE" id="PS51635"/>
    </source>
</evidence>
<organism evidence="10 11">
    <name type="scientific">Colletotrichum navitas</name>
    <dbReference type="NCBI Taxonomy" id="681940"/>
    <lineage>
        <taxon>Eukaryota</taxon>
        <taxon>Fungi</taxon>
        <taxon>Dikarya</taxon>
        <taxon>Ascomycota</taxon>
        <taxon>Pezizomycotina</taxon>
        <taxon>Sordariomycetes</taxon>
        <taxon>Hypocreomycetidae</taxon>
        <taxon>Glomerellales</taxon>
        <taxon>Glomerellaceae</taxon>
        <taxon>Colletotrichum</taxon>
        <taxon>Colletotrichum graminicola species complex</taxon>
    </lineage>
</organism>
<protein>
    <recommendedName>
        <fullName evidence="9">PNPLA domain-containing protein</fullName>
    </recommendedName>
</protein>
<dbReference type="Proteomes" id="UP001230504">
    <property type="component" value="Unassembled WGS sequence"/>
</dbReference>